<dbReference type="InterPro" id="IPR036778">
    <property type="entry name" value="OHCU_decarboxylase_sf"/>
</dbReference>
<evidence type="ECO:0000256" key="5">
    <source>
        <dbReference type="ARBA" id="ARBA00022793"/>
    </source>
</evidence>
<evidence type="ECO:0000259" key="8">
    <source>
        <dbReference type="Pfam" id="PF09349"/>
    </source>
</evidence>
<feature type="coiled-coil region" evidence="7">
    <location>
        <begin position="141"/>
        <end position="168"/>
    </location>
</feature>
<keyword evidence="4" id="KW-0659">Purine metabolism</keyword>
<evidence type="ECO:0000256" key="7">
    <source>
        <dbReference type="SAM" id="Coils"/>
    </source>
</evidence>
<dbReference type="SUPFAM" id="SSF158694">
    <property type="entry name" value="UraD-Like"/>
    <property type="match status" value="1"/>
</dbReference>
<dbReference type="GO" id="GO:0006144">
    <property type="term" value="P:purine nucleobase metabolic process"/>
    <property type="evidence" value="ECO:0007669"/>
    <property type="project" value="UniProtKB-KW"/>
</dbReference>
<dbReference type="InterPro" id="IPR017595">
    <property type="entry name" value="OHCU_decarboxylase-2"/>
</dbReference>
<dbReference type="InterPro" id="IPR018020">
    <property type="entry name" value="OHCU_decarboxylase"/>
</dbReference>
<keyword evidence="11" id="KW-1185">Reference proteome</keyword>
<dbReference type="OrthoDB" id="9800909at2"/>
<protein>
    <recommendedName>
        <fullName evidence="3">2-oxo-4-hydroxy-4-carboxy-5-ureidoimidazoline decarboxylase</fullName>
        <ecNumber evidence="3">4.1.1.97</ecNumber>
    </recommendedName>
</protein>
<dbReference type="RefSeq" id="WP_146799263.1">
    <property type="nucleotide sequence ID" value="NZ_VOLP01000010.1"/>
</dbReference>
<dbReference type="GO" id="GO:0019628">
    <property type="term" value="P:urate catabolic process"/>
    <property type="evidence" value="ECO:0007669"/>
    <property type="project" value="TreeGrafter"/>
</dbReference>
<evidence type="ECO:0000256" key="1">
    <source>
        <dbReference type="ARBA" id="ARBA00001163"/>
    </source>
</evidence>
<dbReference type="PANTHER" id="PTHR43466:SF1">
    <property type="entry name" value="2-OXO-4-HYDROXY-4-CARBOXY-5-UREIDOIMIDAZOLINE DECARBOXYLASE-RELATED"/>
    <property type="match status" value="1"/>
</dbReference>
<dbReference type="NCBIfam" id="TIGR03180">
    <property type="entry name" value="UraD_2"/>
    <property type="match status" value="1"/>
</dbReference>
<dbReference type="EC" id="4.1.1.97" evidence="3"/>
<comment type="pathway">
    <text evidence="2">Purine metabolism; urate degradation; (S)-allantoin from urate: step 3/3.</text>
</comment>
<proteinExistence type="predicted"/>
<keyword evidence="6 10" id="KW-0456">Lyase</keyword>
<sequence length="181" mass="20015">MLITELNALQPQAAHSAFMQCCTANAWVVRMVAAMPYNNLVALTAQADISWQNLTEADYLQAFEGHPKIGDVSSLREKYRSTEKIAAGEQSGVNTATEQALSELKQLNDDYQEKFGFIFIVCATGKTATQMLAILVKRYANNRTEEIINAAEEQRKILQLRIEKMMAAAAPITPASNVKES</sequence>
<accession>A0A5C6QMT4</accession>
<dbReference type="NCBIfam" id="NF010372">
    <property type="entry name" value="PRK13798.1"/>
    <property type="match status" value="1"/>
</dbReference>
<evidence type="ECO:0000256" key="6">
    <source>
        <dbReference type="ARBA" id="ARBA00023239"/>
    </source>
</evidence>
<dbReference type="Proteomes" id="UP000321525">
    <property type="component" value="Unassembled WGS sequence"/>
</dbReference>
<dbReference type="EMBL" id="VOLQ01000006">
    <property type="protein sequence ID" value="TWX70103.1"/>
    <property type="molecule type" value="Genomic_DNA"/>
</dbReference>
<gene>
    <name evidence="10" type="primary">uraD</name>
    <name evidence="9" type="ORF">ESZ26_08235</name>
    <name evidence="10" type="ORF">ESZ27_04925</name>
</gene>
<evidence type="ECO:0000313" key="12">
    <source>
        <dbReference type="Proteomes" id="UP000321917"/>
    </source>
</evidence>
<dbReference type="Gene3D" id="1.10.3330.10">
    <property type="entry name" value="Oxo-4-hydroxy-4-carboxy-5-ureidoimidazoline decarboxylase"/>
    <property type="match status" value="1"/>
</dbReference>
<dbReference type="PANTHER" id="PTHR43466">
    <property type="entry name" value="2-OXO-4-HYDROXY-4-CARBOXY-5-UREIDOIMIDAZOLINE DECARBOXYLASE-RELATED"/>
    <property type="match status" value="1"/>
</dbReference>
<evidence type="ECO:0000256" key="4">
    <source>
        <dbReference type="ARBA" id="ARBA00022631"/>
    </source>
</evidence>
<evidence type="ECO:0000313" key="10">
    <source>
        <dbReference type="EMBL" id="TWX70103.1"/>
    </source>
</evidence>
<organism evidence="10 12">
    <name type="scientific">Colwellia hornerae</name>
    <dbReference type="NCBI Taxonomy" id="89402"/>
    <lineage>
        <taxon>Bacteria</taxon>
        <taxon>Pseudomonadati</taxon>
        <taxon>Pseudomonadota</taxon>
        <taxon>Gammaproteobacteria</taxon>
        <taxon>Alteromonadales</taxon>
        <taxon>Colwelliaceae</taxon>
        <taxon>Colwellia</taxon>
    </lineage>
</organism>
<dbReference type="AlphaFoldDB" id="A0A5C6QMT4"/>
<evidence type="ECO:0000313" key="9">
    <source>
        <dbReference type="EMBL" id="TWX60347.1"/>
    </source>
</evidence>
<dbReference type="Pfam" id="PF09349">
    <property type="entry name" value="OHCU_decarbox"/>
    <property type="match status" value="1"/>
</dbReference>
<dbReference type="EMBL" id="VOLR01000009">
    <property type="protein sequence ID" value="TWX60347.1"/>
    <property type="molecule type" value="Genomic_DNA"/>
</dbReference>
<comment type="caution">
    <text evidence="10">The sequence shown here is derived from an EMBL/GenBank/DDBJ whole genome shotgun (WGS) entry which is preliminary data.</text>
</comment>
<evidence type="ECO:0000313" key="11">
    <source>
        <dbReference type="Proteomes" id="UP000321525"/>
    </source>
</evidence>
<keyword evidence="7" id="KW-0175">Coiled coil</keyword>
<name>A0A5C6QMT4_9GAMM</name>
<reference evidence="10 12" key="1">
    <citation type="submission" date="2019-07" db="EMBL/GenBank/DDBJ databases">
        <title>Genomes of sea-ice associated Colwellia species.</title>
        <authorList>
            <person name="Bowman J.P."/>
        </authorList>
    </citation>
    <scope>NUCLEOTIDE SEQUENCE [LARGE SCALE GENOMIC DNA]</scope>
    <source>
        <strain evidence="9 11">ACAM 607</strain>
        <strain evidence="10 12">IC036</strain>
    </source>
</reference>
<dbReference type="Proteomes" id="UP000321917">
    <property type="component" value="Unassembled WGS sequence"/>
</dbReference>
<evidence type="ECO:0000256" key="3">
    <source>
        <dbReference type="ARBA" id="ARBA00012257"/>
    </source>
</evidence>
<evidence type="ECO:0000256" key="2">
    <source>
        <dbReference type="ARBA" id="ARBA00004754"/>
    </source>
</evidence>
<keyword evidence="5" id="KW-0210">Decarboxylase</keyword>
<feature type="domain" description="Oxo-4-hydroxy-4-carboxy-5-ureidoimidazoline decarboxylase" evidence="8">
    <location>
        <begin position="7"/>
        <end position="163"/>
    </location>
</feature>
<dbReference type="GO" id="GO:0051997">
    <property type="term" value="F:2-oxo-4-hydroxy-4-carboxy-5-ureidoimidazoline decarboxylase activity"/>
    <property type="evidence" value="ECO:0007669"/>
    <property type="project" value="UniProtKB-EC"/>
</dbReference>
<comment type="catalytic activity">
    <reaction evidence="1">
        <text>5-hydroxy-2-oxo-4-ureido-2,5-dihydro-1H-imidazole-5-carboxylate + H(+) = (S)-allantoin + CO2</text>
        <dbReference type="Rhea" id="RHEA:26301"/>
        <dbReference type="ChEBI" id="CHEBI:15378"/>
        <dbReference type="ChEBI" id="CHEBI:15678"/>
        <dbReference type="ChEBI" id="CHEBI:16526"/>
        <dbReference type="ChEBI" id="CHEBI:58639"/>
        <dbReference type="EC" id="4.1.1.97"/>
    </reaction>
</comment>